<name>A0A3B1AV17_9ZZZZ</name>
<dbReference type="EMBL" id="UOFW01000140">
    <property type="protein sequence ID" value="VAX05581.1"/>
    <property type="molecule type" value="Genomic_DNA"/>
</dbReference>
<accession>A0A3B1AV17</accession>
<gene>
    <name evidence="1" type="ORF">MNBD_ALPHA03-679</name>
</gene>
<sequence>MTTPVELLPVELPKRNLPPITVHYAIIADAHPGALPCVLELFALRNITPDLMKVRKYNKSSYHDGTITIDIHVTGLLPKEQDIIRHKLDAQISVQNVREEILHINRRSKLAS</sequence>
<evidence type="ECO:0008006" key="2">
    <source>
        <dbReference type="Google" id="ProtNLM"/>
    </source>
</evidence>
<proteinExistence type="predicted"/>
<organism evidence="1">
    <name type="scientific">hydrothermal vent metagenome</name>
    <dbReference type="NCBI Taxonomy" id="652676"/>
    <lineage>
        <taxon>unclassified sequences</taxon>
        <taxon>metagenomes</taxon>
        <taxon>ecological metagenomes</taxon>
    </lineage>
</organism>
<protein>
    <recommendedName>
        <fullName evidence="2">ACT domain-containing protein</fullName>
    </recommendedName>
</protein>
<dbReference type="AlphaFoldDB" id="A0A3B1AV17"/>
<reference evidence="1" key="1">
    <citation type="submission" date="2018-06" db="EMBL/GenBank/DDBJ databases">
        <authorList>
            <person name="Zhirakovskaya E."/>
        </authorList>
    </citation>
    <scope>NUCLEOTIDE SEQUENCE</scope>
</reference>
<evidence type="ECO:0000313" key="1">
    <source>
        <dbReference type="EMBL" id="VAX05581.1"/>
    </source>
</evidence>